<protein>
    <submittedName>
        <fullName evidence="3">MFS transporter</fullName>
    </submittedName>
</protein>
<feature type="region of interest" description="Disordered" evidence="1">
    <location>
        <begin position="177"/>
        <end position="232"/>
    </location>
</feature>
<feature type="region of interest" description="Disordered" evidence="1">
    <location>
        <begin position="364"/>
        <end position="387"/>
    </location>
</feature>
<sequence length="443" mass="47855">MFAWIFATTALVGIAISLFSVPWTALMAELSDDYAERTEIVVWRYAVGWIGGLAFTFSVWTFIFPATPAFPRGQLNADNYVLFAPVLAVCVGLAALVATQLTRREIPFLVQPAAASSFSLRRMIDELFSMLSNRDFLVLFMGALLSACIGAPPARSKSTCRPTSGAWDRRNCVGSAWPSSAQRPPSSCSPHATDLGQEDPDVGLLWPAAAGRGDHDQPAAAGGAPGQWRASAADSAAGQYDLPDLPGHRSGVMFISMLADSWTPRSSAMASARRACSPRPCRSPPRPRRVWGPGRRPAAAERDPMAGGQDHRRYRPRHRLPPGPGGRRPRALAYVAPLLVGMGYRITREAHAEIRRQVAAQRLSSFGHDPDPPAAPPTTANTPWLNRPPLMEQSISETVLRLLGDSQGQGGVPRRKTPSRSPGKGELHPMLRSMGCGKSLKTI</sequence>
<gene>
    <name evidence="3" type="ORF">JKL49_25685</name>
</gene>
<evidence type="ECO:0000256" key="1">
    <source>
        <dbReference type="SAM" id="MobiDB-lite"/>
    </source>
</evidence>
<proteinExistence type="predicted"/>
<accession>A0A974P7K5</accession>
<feature type="compositionally biased region" description="Polar residues" evidence="1">
    <location>
        <begin position="177"/>
        <end position="190"/>
    </location>
</feature>
<reference evidence="3" key="1">
    <citation type="submission" date="2021-01" db="EMBL/GenBank/DDBJ databases">
        <title>Genome sequence of Phenylobacterium sp. 20VBR1 isolated from a valley glaceir, Ny-Alesund, Svalbard.</title>
        <authorList>
            <person name="Thomas F.A."/>
            <person name="Krishnan K.P."/>
            <person name="Sinha R.K."/>
        </authorList>
    </citation>
    <scope>NUCLEOTIDE SEQUENCE</scope>
    <source>
        <strain evidence="3">20VBR1</strain>
    </source>
</reference>
<feature type="transmembrane region" description="Helical" evidence="2">
    <location>
        <begin position="79"/>
        <end position="100"/>
    </location>
</feature>
<keyword evidence="2" id="KW-0472">Membrane</keyword>
<dbReference type="EMBL" id="CP068570">
    <property type="protein sequence ID" value="QQZ52093.1"/>
    <property type="molecule type" value="Genomic_DNA"/>
</dbReference>
<keyword evidence="2" id="KW-0812">Transmembrane</keyword>
<organism evidence="3">
    <name type="scientific">Phenylobacterium glaciei</name>
    <dbReference type="NCBI Taxonomy" id="2803784"/>
    <lineage>
        <taxon>Bacteria</taxon>
        <taxon>Pseudomonadati</taxon>
        <taxon>Pseudomonadota</taxon>
        <taxon>Alphaproteobacteria</taxon>
        <taxon>Caulobacterales</taxon>
        <taxon>Caulobacteraceae</taxon>
        <taxon>Phenylobacterium</taxon>
    </lineage>
</organism>
<feature type="transmembrane region" description="Helical" evidence="2">
    <location>
        <begin position="43"/>
        <end position="67"/>
    </location>
</feature>
<feature type="region of interest" description="Disordered" evidence="1">
    <location>
        <begin position="403"/>
        <end position="443"/>
    </location>
</feature>
<name>A0A974P7K5_9CAUL</name>
<feature type="region of interest" description="Disordered" evidence="1">
    <location>
        <begin position="273"/>
        <end position="329"/>
    </location>
</feature>
<dbReference type="Pfam" id="PF13347">
    <property type="entry name" value="MFS_2"/>
    <property type="match status" value="1"/>
</dbReference>
<dbReference type="AlphaFoldDB" id="A0A974P7K5"/>
<evidence type="ECO:0000313" key="3">
    <source>
        <dbReference type="EMBL" id="QQZ52093.1"/>
    </source>
</evidence>
<evidence type="ECO:0000256" key="2">
    <source>
        <dbReference type="SAM" id="Phobius"/>
    </source>
</evidence>
<keyword evidence="2" id="KW-1133">Transmembrane helix</keyword>